<dbReference type="Pfam" id="PF13826">
    <property type="entry name" value="Monooxy_af470-like"/>
    <property type="match status" value="1"/>
</dbReference>
<dbReference type="EMBL" id="PKIZ01000009">
    <property type="protein sequence ID" value="PKZ41761.1"/>
    <property type="molecule type" value="Genomic_DNA"/>
</dbReference>
<dbReference type="AlphaFoldDB" id="A0A2I1PB13"/>
<keyword evidence="2" id="KW-1185">Reference proteome</keyword>
<reference evidence="1 2" key="1">
    <citation type="submission" date="2017-12" db="EMBL/GenBank/DDBJ databases">
        <title>Phylogenetic diversity of female urinary microbiome.</title>
        <authorList>
            <person name="Thomas-White K."/>
            <person name="Wolfe A.J."/>
        </authorList>
    </citation>
    <scope>NUCLEOTIDE SEQUENCE [LARGE SCALE GENOMIC DNA]</scope>
    <source>
        <strain evidence="1 2">UMB1298</strain>
    </source>
</reference>
<evidence type="ECO:0000313" key="1">
    <source>
        <dbReference type="EMBL" id="PKZ41761.1"/>
    </source>
</evidence>
<dbReference type="Proteomes" id="UP000234206">
    <property type="component" value="Unassembled WGS sequence"/>
</dbReference>
<protein>
    <submittedName>
        <fullName evidence="1">DUF4188 domain-containing protein</fullName>
    </submittedName>
</protein>
<sequence>MSTRFTRYTASPEGEVTFFLIGMRVNSPLQVRRWGPVVMAMPRMLRYLSSTPEAGMLGHHQWFGRTTILLSYWRSPEHLQRFAADAEGPHLEPWRRFRALAQDGDVGVWHETYVAGPGSREAVYANMGEGFGLAGALGAVQMGAGLQTHAQRLRAVGQG</sequence>
<evidence type="ECO:0000313" key="2">
    <source>
        <dbReference type="Proteomes" id="UP000234206"/>
    </source>
</evidence>
<dbReference type="InterPro" id="IPR025444">
    <property type="entry name" value="Monooxy_af470"/>
</dbReference>
<organism evidence="1 2">
    <name type="scientific">Kytococcus schroeteri</name>
    <dbReference type="NCBI Taxonomy" id="138300"/>
    <lineage>
        <taxon>Bacteria</taxon>
        <taxon>Bacillati</taxon>
        <taxon>Actinomycetota</taxon>
        <taxon>Actinomycetes</taxon>
        <taxon>Micrococcales</taxon>
        <taxon>Kytococcaceae</taxon>
        <taxon>Kytococcus</taxon>
    </lineage>
</organism>
<comment type="caution">
    <text evidence="1">The sequence shown here is derived from an EMBL/GenBank/DDBJ whole genome shotgun (WGS) entry which is preliminary data.</text>
</comment>
<proteinExistence type="predicted"/>
<dbReference type="OrthoDB" id="7566033at2"/>
<name>A0A2I1PB13_9MICO</name>
<gene>
    <name evidence="1" type="ORF">CYJ76_05775</name>
</gene>
<accession>A0A2I1PB13</accession>
<dbReference type="RefSeq" id="WP_101849506.1">
    <property type="nucleotide sequence ID" value="NZ_PKIZ01000009.1"/>
</dbReference>